<dbReference type="PANTHER" id="PTHR42084">
    <property type="entry name" value="YALI0E26631P"/>
    <property type="match status" value="1"/>
</dbReference>
<feature type="region of interest" description="Disordered" evidence="1">
    <location>
        <begin position="183"/>
        <end position="227"/>
    </location>
</feature>
<sequence length="466" mass="51070">MSADLFAAFGNSEAANDDFKGKSTTSASHASPQKTVEDTWQPWPTQLEHEQVHRQAVIEDGNLWKEDVSGNNVLFDAEDDFGDFEDAGAEDTPATTQSSSLPSNNNATGNLLDLDDSDLGMTSAPNKPEAARVNATKGRPPTGFNVPDSGNAELSTALVEENDEWGNFEDVEGVSPAPTKHRAVQSTSNLPSSELVTGQSKPAPRVHSSTHKSRGSEPIQHITTNTDDDFDAWDDFKDGTEAVKAPIDSSKQFREQVTTIPLAGTQTVRRERPTNVPPPAVLLSLFPKVWTTLASQARQSRTAEDVGMAALRTYRVSARIISGRAQRWKRDTILAQSMRIGAAGRSGGMKLTALDRGESRKEDQEAEEAIASWTRVSHVLNPAMVKAKIQKPPMSLSTKLAMRTATGPDVLSANHVCPICGLRRNERINGIDVDVSDTFGEYWIEQWGHTDCFVWWEQYSQLLEQR</sequence>
<dbReference type="GeneID" id="90004054"/>
<dbReference type="Proteomes" id="UP001334248">
    <property type="component" value="Unassembled WGS sequence"/>
</dbReference>
<evidence type="ECO:0000313" key="3">
    <source>
        <dbReference type="Proteomes" id="UP001334248"/>
    </source>
</evidence>
<feature type="compositionally biased region" description="Polar residues" evidence="1">
    <location>
        <begin position="93"/>
        <end position="109"/>
    </location>
</feature>
<feature type="compositionally biased region" description="Polar residues" evidence="1">
    <location>
        <begin position="184"/>
        <end position="200"/>
    </location>
</feature>
<reference evidence="2 3" key="1">
    <citation type="journal article" date="2023" name="Res Sq">
        <title>Genomic and morphological characterization of Knufia obscura isolated from the Mars 2020 spacecraft assembly facility.</title>
        <authorList>
            <person name="Chander A.M."/>
            <person name="Teixeira M.M."/>
            <person name="Singh N.K."/>
            <person name="Williams M.P."/>
            <person name="Parker C.W."/>
            <person name="Leo P."/>
            <person name="Stajich J.E."/>
            <person name="Torok T."/>
            <person name="Tighe S."/>
            <person name="Mason C.E."/>
            <person name="Venkateswaran K."/>
        </authorList>
    </citation>
    <scope>NUCLEOTIDE SEQUENCE [LARGE SCALE GENOMIC DNA]</scope>
    <source>
        <strain evidence="2 3">CCFEE 5817</strain>
    </source>
</reference>
<dbReference type="RefSeq" id="XP_064725155.1">
    <property type="nucleotide sequence ID" value="XM_064878994.1"/>
</dbReference>
<dbReference type="PANTHER" id="PTHR42084:SF1">
    <property type="entry name" value="SERINE_THREONINE-PROTEIN KINASE PPK6"/>
    <property type="match status" value="1"/>
</dbReference>
<evidence type="ECO:0000313" key="2">
    <source>
        <dbReference type="EMBL" id="KAK5937065.1"/>
    </source>
</evidence>
<organism evidence="2 3">
    <name type="scientific">Knufia obscura</name>
    <dbReference type="NCBI Taxonomy" id="1635080"/>
    <lineage>
        <taxon>Eukaryota</taxon>
        <taxon>Fungi</taxon>
        <taxon>Dikarya</taxon>
        <taxon>Ascomycota</taxon>
        <taxon>Pezizomycotina</taxon>
        <taxon>Eurotiomycetes</taxon>
        <taxon>Chaetothyriomycetidae</taxon>
        <taxon>Chaetothyriales</taxon>
        <taxon>Trichomeriaceae</taxon>
        <taxon>Knufia</taxon>
    </lineage>
</organism>
<keyword evidence="3" id="KW-1185">Reference proteome</keyword>
<name>A0ABR0R8Y9_9EURO</name>
<dbReference type="EMBL" id="JAVHJV010000019">
    <property type="protein sequence ID" value="KAK5937065.1"/>
    <property type="molecule type" value="Genomic_DNA"/>
</dbReference>
<proteinExistence type="predicted"/>
<accession>A0ABR0R8Y9</accession>
<gene>
    <name evidence="2" type="ORF">PMZ80_010605</name>
</gene>
<protein>
    <submittedName>
        <fullName evidence="2">Uncharacterized protein</fullName>
    </submittedName>
</protein>
<feature type="region of interest" description="Disordered" evidence="1">
    <location>
        <begin position="1"/>
        <end position="40"/>
    </location>
</feature>
<comment type="caution">
    <text evidence="2">The sequence shown here is derived from an EMBL/GenBank/DDBJ whole genome shotgun (WGS) entry which is preliminary data.</text>
</comment>
<feature type="region of interest" description="Disordered" evidence="1">
    <location>
        <begin position="82"/>
        <end position="150"/>
    </location>
</feature>
<feature type="compositionally biased region" description="Polar residues" evidence="1">
    <location>
        <begin position="22"/>
        <end position="34"/>
    </location>
</feature>
<evidence type="ECO:0000256" key="1">
    <source>
        <dbReference type="SAM" id="MobiDB-lite"/>
    </source>
</evidence>